<dbReference type="OrthoDB" id="8954335at2759"/>
<name>A0A9P6EQY8_9AGAR</name>
<protein>
    <submittedName>
        <fullName evidence="3">P-loop containing nucleoside triphosphate hydrolase protein</fullName>
    </submittedName>
</protein>
<feature type="coiled-coil region" evidence="1">
    <location>
        <begin position="224"/>
        <end position="274"/>
    </location>
</feature>
<feature type="domain" description="G" evidence="2">
    <location>
        <begin position="9"/>
        <end position="76"/>
    </location>
</feature>
<keyword evidence="4" id="KW-1185">Reference proteome</keyword>
<dbReference type="GO" id="GO:0016787">
    <property type="term" value="F:hydrolase activity"/>
    <property type="evidence" value="ECO:0007669"/>
    <property type="project" value="UniProtKB-KW"/>
</dbReference>
<keyword evidence="3" id="KW-0378">Hydrolase</keyword>
<comment type="caution">
    <text evidence="3">The sequence shown here is derived from an EMBL/GenBank/DDBJ whole genome shotgun (WGS) entry which is preliminary data.</text>
</comment>
<proteinExistence type="predicted"/>
<dbReference type="Gene3D" id="3.40.50.300">
    <property type="entry name" value="P-loop containing nucleotide triphosphate hydrolases"/>
    <property type="match status" value="1"/>
</dbReference>
<dbReference type="SUPFAM" id="SSF52540">
    <property type="entry name" value="P-loop containing nucleoside triphosphate hydrolases"/>
    <property type="match status" value="1"/>
</dbReference>
<reference evidence="3" key="1">
    <citation type="submission" date="2020-11" db="EMBL/GenBank/DDBJ databases">
        <authorList>
            <consortium name="DOE Joint Genome Institute"/>
            <person name="Ahrendt S."/>
            <person name="Riley R."/>
            <person name="Andreopoulos W."/>
            <person name="Labutti K."/>
            <person name="Pangilinan J."/>
            <person name="Ruiz-Duenas F.J."/>
            <person name="Barrasa J.M."/>
            <person name="Sanchez-Garcia M."/>
            <person name="Camarero S."/>
            <person name="Miyauchi S."/>
            <person name="Serrano A."/>
            <person name="Linde D."/>
            <person name="Babiker R."/>
            <person name="Drula E."/>
            <person name="Ayuso-Fernandez I."/>
            <person name="Pacheco R."/>
            <person name="Padilla G."/>
            <person name="Ferreira P."/>
            <person name="Barriuso J."/>
            <person name="Kellner H."/>
            <person name="Castanera R."/>
            <person name="Alfaro M."/>
            <person name="Ramirez L."/>
            <person name="Pisabarro A.G."/>
            <person name="Kuo A."/>
            <person name="Tritt A."/>
            <person name="Lipzen A."/>
            <person name="He G."/>
            <person name="Yan M."/>
            <person name="Ng V."/>
            <person name="Cullen D."/>
            <person name="Martin F."/>
            <person name="Rosso M.-N."/>
            <person name="Henrissat B."/>
            <person name="Hibbett D."/>
            <person name="Martinez A.T."/>
            <person name="Grigoriev I.V."/>
        </authorList>
    </citation>
    <scope>NUCLEOTIDE SEQUENCE</scope>
    <source>
        <strain evidence="3">CBS 506.95</strain>
    </source>
</reference>
<evidence type="ECO:0000259" key="2">
    <source>
        <dbReference type="Pfam" id="PF01926"/>
    </source>
</evidence>
<dbReference type="CDD" id="cd00882">
    <property type="entry name" value="Ras_like_GTPase"/>
    <property type="match status" value="1"/>
</dbReference>
<sequence length="298" mass="33386">MTTTEEAIIAIMGPTGSGKSKIIDTLTGKSWSGAGLKSVTDHVRTVSLSLKPDRHGGRPVNVVLVDTPGFDDTHKSDSEVLEMIAGWLASKYSKGTCLTGIMYLHRITDNRMSGTPHRNLKMFGKLCGGDEEVGKKVVFVTTMWDKLREASVGVQRESQLKDFLRPMLDLGACTWRSQNTKEDAERLVRDMVQKPISNLPVLLQDELVDKKRPLNETEAARTLYTQYQALLAQHKATITDLENAAKKSQDATTLADLQAERQRIEGELEKTFEEAKKLKLGFFQRLFSRWRTSKGLNF</sequence>
<dbReference type="GO" id="GO:0005525">
    <property type="term" value="F:GTP binding"/>
    <property type="evidence" value="ECO:0007669"/>
    <property type="project" value="InterPro"/>
</dbReference>
<evidence type="ECO:0000313" key="4">
    <source>
        <dbReference type="Proteomes" id="UP000807306"/>
    </source>
</evidence>
<dbReference type="AlphaFoldDB" id="A0A9P6EQY8"/>
<evidence type="ECO:0000256" key="1">
    <source>
        <dbReference type="SAM" id="Coils"/>
    </source>
</evidence>
<dbReference type="Pfam" id="PF01926">
    <property type="entry name" value="MMR_HSR1"/>
    <property type="match status" value="1"/>
</dbReference>
<keyword evidence="1" id="KW-0175">Coiled coil</keyword>
<dbReference type="InterPro" id="IPR006073">
    <property type="entry name" value="GTP-bd"/>
</dbReference>
<gene>
    <name evidence="3" type="ORF">CPB83DRAFT_890077</name>
</gene>
<organism evidence="3 4">
    <name type="scientific">Crepidotus variabilis</name>
    <dbReference type="NCBI Taxonomy" id="179855"/>
    <lineage>
        <taxon>Eukaryota</taxon>
        <taxon>Fungi</taxon>
        <taxon>Dikarya</taxon>
        <taxon>Basidiomycota</taxon>
        <taxon>Agaricomycotina</taxon>
        <taxon>Agaricomycetes</taxon>
        <taxon>Agaricomycetidae</taxon>
        <taxon>Agaricales</taxon>
        <taxon>Agaricineae</taxon>
        <taxon>Crepidotaceae</taxon>
        <taxon>Crepidotus</taxon>
    </lineage>
</organism>
<accession>A0A9P6EQY8</accession>
<dbReference type="InterPro" id="IPR027417">
    <property type="entry name" value="P-loop_NTPase"/>
</dbReference>
<evidence type="ECO:0000313" key="3">
    <source>
        <dbReference type="EMBL" id="KAF9533601.1"/>
    </source>
</evidence>
<dbReference type="Proteomes" id="UP000807306">
    <property type="component" value="Unassembled WGS sequence"/>
</dbReference>
<dbReference type="EMBL" id="MU157828">
    <property type="protein sequence ID" value="KAF9533601.1"/>
    <property type="molecule type" value="Genomic_DNA"/>
</dbReference>